<dbReference type="KEGG" id="phe:Phep_3856"/>
<evidence type="ECO:0000313" key="3">
    <source>
        <dbReference type="EMBL" id="ACU06047.1"/>
    </source>
</evidence>
<reference evidence="3 4" key="1">
    <citation type="journal article" date="2009" name="Stand. Genomic Sci.">
        <title>Complete genome sequence of Pedobacter heparinus type strain (HIM 762-3).</title>
        <authorList>
            <person name="Han C."/>
            <person name="Spring S."/>
            <person name="Lapidus A."/>
            <person name="Del Rio T.G."/>
            <person name="Tice H."/>
            <person name="Copeland A."/>
            <person name="Cheng J.F."/>
            <person name="Lucas S."/>
            <person name="Chen F."/>
            <person name="Nolan M."/>
            <person name="Bruce D."/>
            <person name="Goodwin L."/>
            <person name="Pitluck S."/>
            <person name="Ivanova N."/>
            <person name="Mavromatis K."/>
            <person name="Mikhailova N."/>
            <person name="Pati A."/>
            <person name="Chen A."/>
            <person name="Palaniappan K."/>
            <person name="Land M."/>
            <person name="Hauser L."/>
            <person name="Chang Y.J."/>
            <person name="Jeffries C.C."/>
            <person name="Saunders E."/>
            <person name="Chertkov O."/>
            <person name="Brettin T."/>
            <person name="Goker M."/>
            <person name="Rohde M."/>
            <person name="Bristow J."/>
            <person name="Eisen J.A."/>
            <person name="Markowitz V."/>
            <person name="Hugenholtz P."/>
            <person name="Kyrpides N.C."/>
            <person name="Klenk H.P."/>
            <person name="Detter J.C."/>
        </authorList>
    </citation>
    <scope>NUCLEOTIDE SEQUENCE [LARGE SCALE GENOMIC DNA]</scope>
    <source>
        <strain evidence="4">ATCC 13125 / DSM 2366 / CIP 104194 / JCM 7457 / NBRC 12017 / NCIMB 9290 / NRRL B-14731 / HIM 762-3</strain>
    </source>
</reference>
<name>C6XV39_PEDHD</name>
<comment type="similarity">
    <text evidence="1">Belongs to the ComF/GntX family.</text>
</comment>
<keyword evidence="3" id="KW-0808">Transferase</keyword>
<proteinExistence type="inferred from homology"/>
<dbReference type="InterPro" id="IPR029057">
    <property type="entry name" value="PRTase-like"/>
</dbReference>
<dbReference type="GO" id="GO:0016757">
    <property type="term" value="F:glycosyltransferase activity"/>
    <property type="evidence" value="ECO:0007669"/>
    <property type="project" value="UniProtKB-KW"/>
</dbReference>
<dbReference type="RefSeq" id="WP_015809656.1">
    <property type="nucleotide sequence ID" value="NC_013061.1"/>
</dbReference>
<dbReference type="OrthoDB" id="9779910at2"/>
<evidence type="ECO:0000259" key="2">
    <source>
        <dbReference type="Pfam" id="PF00156"/>
    </source>
</evidence>
<dbReference type="InterPro" id="IPR051910">
    <property type="entry name" value="ComF/GntX_DNA_util-trans"/>
</dbReference>
<protein>
    <submittedName>
        <fullName evidence="3">Phosphoribosyltransferase</fullName>
    </submittedName>
</protein>
<feature type="domain" description="Phosphoribosyltransferase" evidence="2">
    <location>
        <begin position="139"/>
        <end position="230"/>
    </location>
</feature>
<evidence type="ECO:0000313" key="4">
    <source>
        <dbReference type="Proteomes" id="UP000000852"/>
    </source>
</evidence>
<dbReference type="HOGENOM" id="CLU_054549_1_0_10"/>
<evidence type="ECO:0000256" key="1">
    <source>
        <dbReference type="ARBA" id="ARBA00008007"/>
    </source>
</evidence>
<dbReference type="AlphaFoldDB" id="C6XV39"/>
<accession>C6XV39</accession>
<sequence length="232" mass="25798">MMLLKRILGDLFSLLFPSLCCGCGTDLYTGEQLLCTECLYNLPYTDYHLHTENKAAKQLWGRLPCNAVMSLFYFKKGARTQNLIHNLKYKGRKDLGIKLGNMIAEKLLTAPAYTGIDIIVPVPLHKSRERVRGYNQSCSIAEGIAAGLNIPLSTDGLVRIKKTSSQTKKGRYQRFENMQSVFSVKDAWAFKDKHVLLVDDVLTTGATLEACGMVLLEAKIAKLSIATVAYAE</sequence>
<dbReference type="STRING" id="485917.Phep_3856"/>
<dbReference type="CDD" id="cd06223">
    <property type="entry name" value="PRTases_typeI"/>
    <property type="match status" value="1"/>
</dbReference>
<dbReference type="EMBL" id="CP001681">
    <property type="protein sequence ID" value="ACU06047.1"/>
    <property type="molecule type" value="Genomic_DNA"/>
</dbReference>
<dbReference type="Pfam" id="PF00156">
    <property type="entry name" value="Pribosyltran"/>
    <property type="match status" value="1"/>
</dbReference>
<dbReference type="InterPro" id="IPR000836">
    <property type="entry name" value="PRTase_dom"/>
</dbReference>
<dbReference type="SUPFAM" id="SSF53271">
    <property type="entry name" value="PRTase-like"/>
    <property type="match status" value="1"/>
</dbReference>
<keyword evidence="3" id="KW-0328">Glycosyltransferase</keyword>
<gene>
    <name evidence="3" type="ordered locus">Phep_3856</name>
</gene>
<dbReference type="eggNOG" id="COG1040">
    <property type="taxonomic scope" value="Bacteria"/>
</dbReference>
<dbReference type="Proteomes" id="UP000000852">
    <property type="component" value="Chromosome"/>
</dbReference>
<dbReference type="PANTHER" id="PTHR47505">
    <property type="entry name" value="DNA UTILIZATION PROTEIN YHGH"/>
    <property type="match status" value="1"/>
</dbReference>
<keyword evidence="4" id="KW-1185">Reference proteome</keyword>
<dbReference type="Gene3D" id="3.40.50.2020">
    <property type="match status" value="1"/>
</dbReference>
<organism evidence="3 4">
    <name type="scientific">Pedobacter heparinus (strain ATCC 13125 / DSM 2366 / CIP 104194 / JCM 7457 / NBRC 12017 / NCIMB 9290 / NRRL B-14731 / HIM 762-3)</name>
    <dbReference type="NCBI Taxonomy" id="485917"/>
    <lineage>
        <taxon>Bacteria</taxon>
        <taxon>Pseudomonadati</taxon>
        <taxon>Bacteroidota</taxon>
        <taxon>Sphingobacteriia</taxon>
        <taxon>Sphingobacteriales</taxon>
        <taxon>Sphingobacteriaceae</taxon>
        <taxon>Pedobacter</taxon>
    </lineage>
</organism>
<dbReference type="PANTHER" id="PTHR47505:SF1">
    <property type="entry name" value="DNA UTILIZATION PROTEIN YHGH"/>
    <property type="match status" value="1"/>
</dbReference>